<dbReference type="AlphaFoldDB" id="A0A011QB78"/>
<dbReference type="EMBL" id="JEMY01000044">
    <property type="protein sequence ID" value="EXI86375.1"/>
    <property type="molecule type" value="Genomic_DNA"/>
</dbReference>
<dbReference type="STRING" id="1454004.AW11_03154"/>
<dbReference type="PATRIC" id="fig|1454004.3.peg.3253"/>
<sequence>MQNPIRKGKKAVSDLRVSALACWRMIFAGRWYDRDAVRRALA</sequence>
<name>A0A011QB78_ACCRE</name>
<proteinExistence type="predicted"/>
<protein>
    <submittedName>
        <fullName evidence="1">Uncharacterized protein</fullName>
    </submittedName>
</protein>
<organism evidence="1 2">
    <name type="scientific">Accumulibacter regalis</name>
    <dbReference type="NCBI Taxonomy" id="522306"/>
    <lineage>
        <taxon>Bacteria</taxon>
        <taxon>Pseudomonadati</taxon>
        <taxon>Pseudomonadota</taxon>
        <taxon>Betaproteobacteria</taxon>
        <taxon>Candidatus Accumulibacter</taxon>
    </lineage>
</organism>
<dbReference type="Proteomes" id="UP000022141">
    <property type="component" value="Unassembled WGS sequence"/>
</dbReference>
<reference evidence="1" key="1">
    <citation type="submission" date="2014-02" db="EMBL/GenBank/DDBJ databases">
        <title>Expanding our view of genomic diversity in Candidatus Accumulibacter clades.</title>
        <authorList>
            <person name="Skennerton C.T."/>
            <person name="Barr J.J."/>
            <person name="Slater F.R."/>
            <person name="Bond P.L."/>
            <person name="Tyson G.W."/>
        </authorList>
    </citation>
    <scope>NUCLEOTIDE SEQUENCE [LARGE SCALE GENOMIC DNA]</scope>
</reference>
<gene>
    <name evidence="1" type="ORF">AW11_03154</name>
</gene>
<evidence type="ECO:0000313" key="1">
    <source>
        <dbReference type="EMBL" id="EXI86375.1"/>
    </source>
</evidence>
<comment type="caution">
    <text evidence="1">The sequence shown here is derived from an EMBL/GenBank/DDBJ whole genome shotgun (WGS) entry which is preliminary data.</text>
</comment>
<accession>A0A011QB78</accession>
<keyword evidence="2" id="KW-1185">Reference proteome</keyword>
<evidence type="ECO:0000313" key="2">
    <source>
        <dbReference type="Proteomes" id="UP000022141"/>
    </source>
</evidence>